<organism evidence="2 3">
    <name type="scientific">Klebsiella pneumoniae</name>
    <dbReference type="NCBI Taxonomy" id="573"/>
    <lineage>
        <taxon>Bacteria</taxon>
        <taxon>Pseudomonadati</taxon>
        <taxon>Pseudomonadota</taxon>
        <taxon>Gammaproteobacteria</taxon>
        <taxon>Enterobacterales</taxon>
        <taxon>Enterobacteriaceae</taxon>
        <taxon>Klebsiella/Raoultella group</taxon>
        <taxon>Klebsiella</taxon>
        <taxon>Klebsiella pneumoniae complex</taxon>
    </lineage>
</organism>
<sequence length="40" mass="4242">MRTILVTGGAGFIGSAVVREIIQHTADRVVVVDKLTYAAI</sequence>
<evidence type="ECO:0000313" key="2">
    <source>
        <dbReference type="EMBL" id="STT00528.1"/>
    </source>
</evidence>
<protein>
    <submittedName>
        <fullName evidence="2">dTDP-glucose 4,6-dehydratase</fullName>
        <ecNumber evidence="2">4.2.1.46</ecNumber>
    </submittedName>
</protein>
<proteinExistence type="predicted"/>
<reference evidence="2 3" key="1">
    <citation type="submission" date="2018-06" db="EMBL/GenBank/DDBJ databases">
        <authorList>
            <consortium name="Pathogen Informatics"/>
            <person name="Doyle S."/>
        </authorList>
    </citation>
    <scope>NUCLEOTIDE SEQUENCE [LARGE SCALE GENOMIC DNA]</scope>
    <source>
        <strain evidence="2 3">NCTC13443</strain>
    </source>
</reference>
<gene>
    <name evidence="2" type="primary">rffG_1</name>
    <name evidence="2" type="ORF">NCTC13443_00796</name>
</gene>
<dbReference type="EMBL" id="UGKT01000001">
    <property type="protein sequence ID" value="STT00528.1"/>
    <property type="molecule type" value="Genomic_DNA"/>
</dbReference>
<dbReference type="GO" id="GO:0008460">
    <property type="term" value="F:dTDP-glucose 4,6-dehydratase activity"/>
    <property type="evidence" value="ECO:0007669"/>
    <property type="project" value="UniProtKB-EC"/>
</dbReference>
<dbReference type="InterPro" id="IPR001509">
    <property type="entry name" value="Epimerase_deHydtase"/>
</dbReference>
<dbReference type="Gene3D" id="3.40.50.720">
    <property type="entry name" value="NAD(P)-binding Rossmann-like Domain"/>
    <property type="match status" value="1"/>
</dbReference>
<keyword evidence="2" id="KW-0456">Lyase</keyword>
<dbReference type="SUPFAM" id="SSF51735">
    <property type="entry name" value="NAD(P)-binding Rossmann-fold domains"/>
    <property type="match status" value="1"/>
</dbReference>
<evidence type="ECO:0000259" key="1">
    <source>
        <dbReference type="Pfam" id="PF01370"/>
    </source>
</evidence>
<dbReference type="Pfam" id="PF01370">
    <property type="entry name" value="Epimerase"/>
    <property type="match status" value="1"/>
</dbReference>
<evidence type="ECO:0000313" key="3">
    <source>
        <dbReference type="Proteomes" id="UP000255518"/>
    </source>
</evidence>
<dbReference type="EC" id="4.2.1.46" evidence="2"/>
<dbReference type="Proteomes" id="UP000255518">
    <property type="component" value="Unassembled WGS sequence"/>
</dbReference>
<dbReference type="AlphaFoldDB" id="A0A377UUJ0"/>
<dbReference type="InterPro" id="IPR036291">
    <property type="entry name" value="NAD(P)-bd_dom_sf"/>
</dbReference>
<accession>A0A377UUJ0</accession>
<name>A0A377UUJ0_KLEPN</name>
<feature type="domain" description="NAD-dependent epimerase/dehydratase" evidence="1">
    <location>
        <begin position="4"/>
        <end position="38"/>
    </location>
</feature>